<name>A0A2G9UAL5_TELCI</name>
<reference evidence="2 3" key="1">
    <citation type="submission" date="2015-09" db="EMBL/GenBank/DDBJ databases">
        <title>Draft genome of the parasitic nematode Teladorsagia circumcincta isolate WARC Sus (inbred).</title>
        <authorList>
            <person name="Mitreva M."/>
        </authorList>
    </citation>
    <scope>NUCLEOTIDE SEQUENCE [LARGE SCALE GENOMIC DNA]</scope>
    <source>
        <strain evidence="2 3">S</strain>
    </source>
</reference>
<dbReference type="AlphaFoldDB" id="A0A2G9UAL5"/>
<feature type="region of interest" description="Disordered" evidence="1">
    <location>
        <begin position="160"/>
        <end position="198"/>
    </location>
</feature>
<accession>A0A2G9UAL5</accession>
<sequence length="198" mass="21726">MGMLSTRPFKVCTISVFQIEACVKRAMQRAVDLSELISTVIRDDAQKRANYQKPAGFELTVNAQLLTTKEAQQNPLTGSNGSQFDESREEKAIASQVAFIADGVDNVCMETAIPASSKIAAVSNRKNWIPFVLTSTVPLKREQDEVADLLDDLDNLEGETMELDAQGPSRSGGPDMEIDLLKARKKPAALPDEDKKRL</sequence>
<keyword evidence="3" id="KW-1185">Reference proteome</keyword>
<dbReference type="Proteomes" id="UP000230423">
    <property type="component" value="Unassembled WGS sequence"/>
</dbReference>
<evidence type="ECO:0000313" key="3">
    <source>
        <dbReference type="Proteomes" id="UP000230423"/>
    </source>
</evidence>
<organism evidence="2 3">
    <name type="scientific">Teladorsagia circumcincta</name>
    <name type="common">Brown stomach worm</name>
    <name type="synonym">Ostertagia circumcincta</name>
    <dbReference type="NCBI Taxonomy" id="45464"/>
    <lineage>
        <taxon>Eukaryota</taxon>
        <taxon>Metazoa</taxon>
        <taxon>Ecdysozoa</taxon>
        <taxon>Nematoda</taxon>
        <taxon>Chromadorea</taxon>
        <taxon>Rhabditida</taxon>
        <taxon>Rhabditina</taxon>
        <taxon>Rhabditomorpha</taxon>
        <taxon>Strongyloidea</taxon>
        <taxon>Trichostrongylidae</taxon>
        <taxon>Teladorsagia</taxon>
    </lineage>
</organism>
<gene>
    <name evidence="2" type="ORF">TELCIR_11016</name>
</gene>
<evidence type="ECO:0000256" key="1">
    <source>
        <dbReference type="SAM" id="MobiDB-lite"/>
    </source>
</evidence>
<dbReference type="EMBL" id="KZ347725">
    <property type="protein sequence ID" value="PIO67243.1"/>
    <property type="molecule type" value="Genomic_DNA"/>
</dbReference>
<proteinExistence type="predicted"/>
<protein>
    <submittedName>
        <fullName evidence="2">Uncharacterized protein</fullName>
    </submittedName>
</protein>
<evidence type="ECO:0000313" key="2">
    <source>
        <dbReference type="EMBL" id="PIO67243.1"/>
    </source>
</evidence>